<keyword evidence="3 7" id="KW-0288">FMN</keyword>
<feature type="binding site" evidence="7">
    <location>
        <begin position="84"/>
        <end position="86"/>
    </location>
    <ligand>
        <name>FMN</name>
        <dbReference type="ChEBI" id="CHEBI:58210"/>
    </ligand>
</feature>
<feature type="binding site" evidence="7">
    <location>
        <position position="162"/>
    </location>
    <ligand>
        <name>FMN</name>
        <dbReference type="ChEBI" id="CHEBI:58210"/>
    </ligand>
</feature>
<dbReference type="PROSITE" id="PS51349">
    <property type="entry name" value="FMN_HYDROXY_ACID_DH_2"/>
    <property type="match status" value="1"/>
</dbReference>
<feature type="binding site" evidence="7">
    <location>
        <position position="113"/>
    </location>
    <ligand>
        <name>FMN</name>
        <dbReference type="ChEBI" id="CHEBI:58210"/>
    </ligand>
</feature>
<sequence length="401" mass="43778">MRVMDLHQRYPALSDLRQRARRRLPRFVWDYLDSGTGTEATMARNRAALDQVGFSPSILHGQQETSLQCNFLGAGRPLPFGIAPVGMSGLIWPDAERLLSRCAAAQNIPYCLSTVASQSPEDLADDLGAAPWFQLYPPKDPDIRRDLLDRAKKAGFTGLVLTVDVPVASRRERQTRSGLTQPPRLTPRLLAQVAQRPAWAMGMARRGMPHMRTLDAYVTGANATLSSTAHVGYLLRTSPDWEYVKWLRDNWEGPLIIKGVMRAEDTAPLEALGVDALWVSNHAGRQFDAAPATIEALPQIRAATALPLIFDSGIEGGLDILRALALGADFVMLGRAFHFALAALGKKGPDHLIDILRKDLVANMGQLGLPDLNSLPAPRTLPPLTPPFATSRSDTDANVPP</sequence>
<reference evidence="11" key="1">
    <citation type="submission" date="2016-07" db="EMBL/GenBank/DDBJ databases">
        <title>Phaeobacter portensis sp. nov., a tropodithietic acid producing bacterium isolated from a German harbor.</title>
        <authorList>
            <person name="Freese H.M."/>
            <person name="Bunk B."/>
            <person name="Breider S."/>
            <person name="Brinkhoff T."/>
        </authorList>
    </citation>
    <scope>NUCLEOTIDE SEQUENCE [LARGE SCALE GENOMIC DNA]</scope>
    <source>
        <strain evidence="11">P97</strain>
    </source>
</reference>
<dbReference type="GO" id="GO:0005886">
    <property type="term" value="C:plasma membrane"/>
    <property type="evidence" value="ECO:0007669"/>
    <property type="project" value="TreeGrafter"/>
</dbReference>
<comment type="similarity">
    <text evidence="5">Belongs to the FMN-dependent alpha-hydroxy acid dehydrogenase family.</text>
</comment>
<dbReference type="PANTHER" id="PTHR10578">
    <property type="entry name" value="S -2-HYDROXY-ACID OXIDASE-RELATED"/>
    <property type="match status" value="1"/>
</dbReference>
<evidence type="ECO:0000256" key="6">
    <source>
        <dbReference type="PIRSR" id="PIRSR000138-1"/>
    </source>
</evidence>
<keyword evidence="4 10" id="KW-0560">Oxidoreductase</keyword>
<evidence type="ECO:0000256" key="3">
    <source>
        <dbReference type="ARBA" id="ARBA00022643"/>
    </source>
</evidence>
<dbReference type="CDD" id="cd02809">
    <property type="entry name" value="alpha_hydroxyacid_oxid_FMN"/>
    <property type="match status" value="1"/>
</dbReference>
<dbReference type="PANTHER" id="PTHR10578:SF107">
    <property type="entry name" value="2-HYDROXYACID OXIDASE 1"/>
    <property type="match status" value="1"/>
</dbReference>
<dbReference type="Pfam" id="PF01070">
    <property type="entry name" value="FMN_dh"/>
    <property type="match status" value="1"/>
</dbReference>
<evidence type="ECO:0000256" key="8">
    <source>
        <dbReference type="SAM" id="MobiDB-lite"/>
    </source>
</evidence>
<feature type="domain" description="FMN hydroxy acid dehydrogenase" evidence="9">
    <location>
        <begin position="5"/>
        <end position="385"/>
    </location>
</feature>
<accession>A0A1L3I2S1</accession>
<feature type="binding site" evidence="7">
    <location>
        <position position="134"/>
    </location>
    <ligand>
        <name>FMN</name>
        <dbReference type="ChEBI" id="CHEBI:58210"/>
    </ligand>
</feature>
<feature type="binding site" evidence="7">
    <location>
        <position position="285"/>
    </location>
    <ligand>
        <name>glyoxylate</name>
        <dbReference type="ChEBI" id="CHEBI:36655"/>
    </ligand>
</feature>
<feature type="binding site" evidence="7">
    <location>
        <position position="280"/>
    </location>
    <ligand>
        <name>FMN</name>
        <dbReference type="ChEBI" id="CHEBI:58210"/>
    </ligand>
</feature>
<dbReference type="GO" id="GO:0009060">
    <property type="term" value="P:aerobic respiration"/>
    <property type="evidence" value="ECO:0007669"/>
    <property type="project" value="TreeGrafter"/>
</dbReference>
<dbReference type="GO" id="GO:0004460">
    <property type="term" value="F:L-lactate dehydrogenase (cytochrome) activity"/>
    <property type="evidence" value="ECO:0007669"/>
    <property type="project" value="UniProtKB-EC"/>
</dbReference>
<feature type="binding site" evidence="7">
    <location>
        <position position="258"/>
    </location>
    <ligand>
        <name>FMN</name>
        <dbReference type="ChEBI" id="CHEBI:58210"/>
    </ligand>
</feature>
<name>A0A1L3I2S1_9RHOB</name>
<dbReference type="InterPro" id="IPR000262">
    <property type="entry name" value="FMN-dep_DH"/>
</dbReference>
<feature type="binding site" evidence="7">
    <location>
        <position position="31"/>
    </location>
    <ligand>
        <name>glyoxylate</name>
        <dbReference type="ChEBI" id="CHEBI:36655"/>
    </ligand>
</feature>
<evidence type="ECO:0000256" key="4">
    <source>
        <dbReference type="ARBA" id="ARBA00023002"/>
    </source>
</evidence>
<dbReference type="SUPFAM" id="SSF51395">
    <property type="entry name" value="FMN-linked oxidoreductases"/>
    <property type="match status" value="1"/>
</dbReference>
<dbReference type="PIRSF" id="PIRSF000138">
    <property type="entry name" value="Al-hdrx_acd_dh"/>
    <property type="match status" value="1"/>
</dbReference>
<dbReference type="OrthoDB" id="9770452at2"/>
<organism evidence="10 11">
    <name type="scientific">Phaeobacter porticola</name>
    <dbReference type="NCBI Taxonomy" id="1844006"/>
    <lineage>
        <taxon>Bacteria</taxon>
        <taxon>Pseudomonadati</taxon>
        <taxon>Pseudomonadota</taxon>
        <taxon>Alphaproteobacteria</taxon>
        <taxon>Rhodobacterales</taxon>
        <taxon>Roseobacteraceae</taxon>
        <taxon>Phaeobacter</taxon>
    </lineage>
</organism>
<dbReference type="STRING" id="1844006.PhaeoP97_00910"/>
<dbReference type="EC" id="1.1.2.3" evidence="10"/>
<protein>
    <submittedName>
        <fullName evidence="10">L-lactate dehydrogenase IldD</fullName>
        <ecNumber evidence="10">1.1.2.3</ecNumber>
    </submittedName>
</protein>
<feature type="binding site" evidence="7">
    <location>
        <begin position="334"/>
        <end position="335"/>
    </location>
    <ligand>
        <name>FMN</name>
        <dbReference type="ChEBI" id="CHEBI:58210"/>
    </ligand>
</feature>
<dbReference type="KEGG" id="php:PhaeoP97_00910"/>
<evidence type="ECO:0000259" key="9">
    <source>
        <dbReference type="PROSITE" id="PS51349"/>
    </source>
</evidence>
<dbReference type="RefSeq" id="WP_072504055.1">
    <property type="nucleotide sequence ID" value="NZ_CP016364.1"/>
</dbReference>
<evidence type="ECO:0000256" key="2">
    <source>
        <dbReference type="ARBA" id="ARBA00022630"/>
    </source>
</evidence>
<keyword evidence="11" id="KW-1185">Reference proteome</keyword>
<evidence type="ECO:0000256" key="7">
    <source>
        <dbReference type="PIRSR" id="PIRSR000138-2"/>
    </source>
</evidence>
<evidence type="ECO:0000256" key="1">
    <source>
        <dbReference type="ARBA" id="ARBA00001917"/>
    </source>
</evidence>
<dbReference type="EMBL" id="CP016364">
    <property type="protein sequence ID" value="APG46337.1"/>
    <property type="molecule type" value="Genomic_DNA"/>
</dbReference>
<dbReference type="GO" id="GO:0004459">
    <property type="term" value="F:L-lactate dehydrogenase (NAD+) activity"/>
    <property type="evidence" value="ECO:0007669"/>
    <property type="project" value="TreeGrafter"/>
</dbReference>
<evidence type="ECO:0000313" key="10">
    <source>
        <dbReference type="EMBL" id="APG46337.1"/>
    </source>
</evidence>
<dbReference type="InterPro" id="IPR012133">
    <property type="entry name" value="Alpha-hydoxy_acid_DH_FMN"/>
</dbReference>
<comment type="cofactor">
    <cofactor evidence="1">
        <name>FMN</name>
        <dbReference type="ChEBI" id="CHEBI:58210"/>
    </cofactor>
</comment>
<feature type="binding site" evidence="7">
    <location>
        <position position="282"/>
    </location>
    <ligand>
        <name>glyoxylate</name>
        <dbReference type="ChEBI" id="CHEBI:36655"/>
    </ligand>
</feature>
<dbReference type="Gene3D" id="3.20.20.70">
    <property type="entry name" value="Aldolase class I"/>
    <property type="match status" value="1"/>
</dbReference>
<dbReference type="Proteomes" id="UP000183859">
    <property type="component" value="Chromosome"/>
</dbReference>
<feature type="active site" description="Proton acceptor" evidence="6">
    <location>
        <position position="282"/>
    </location>
</feature>
<proteinExistence type="inferred from homology"/>
<feature type="binding site" evidence="7">
    <location>
        <position position="136"/>
    </location>
    <ligand>
        <name>glyoxylate</name>
        <dbReference type="ChEBI" id="CHEBI:36655"/>
    </ligand>
</feature>
<evidence type="ECO:0000313" key="11">
    <source>
        <dbReference type="Proteomes" id="UP000183859"/>
    </source>
</evidence>
<dbReference type="InterPro" id="IPR013785">
    <property type="entry name" value="Aldolase_TIM"/>
</dbReference>
<feature type="region of interest" description="Disordered" evidence="8">
    <location>
        <begin position="372"/>
        <end position="401"/>
    </location>
</feature>
<dbReference type="InterPro" id="IPR037396">
    <property type="entry name" value="FMN_HAD"/>
</dbReference>
<gene>
    <name evidence="10" type="primary">lldD2</name>
    <name evidence="10" type="ORF">PhaeoP97_00910</name>
</gene>
<dbReference type="AlphaFoldDB" id="A0A1L3I2S1"/>
<feature type="binding site" evidence="7">
    <location>
        <position position="171"/>
    </location>
    <ligand>
        <name>glyoxylate</name>
        <dbReference type="ChEBI" id="CHEBI:36655"/>
    </ligand>
</feature>
<dbReference type="GO" id="GO:0010181">
    <property type="term" value="F:FMN binding"/>
    <property type="evidence" value="ECO:0007669"/>
    <property type="project" value="InterPro"/>
</dbReference>
<evidence type="ECO:0000256" key="5">
    <source>
        <dbReference type="ARBA" id="ARBA00024042"/>
    </source>
</evidence>
<keyword evidence="2 7" id="KW-0285">Flavoprotein</keyword>